<reference evidence="2 3" key="1">
    <citation type="submission" date="2016-10" db="EMBL/GenBank/DDBJ databases">
        <authorList>
            <person name="de Groot N.N."/>
        </authorList>
    </citation>
    <scope>NUCLEOTIDE SEQUENCE [LARGE SCALE GENOMIC DNA]</scope>
    <source>
        <strain evidence="2 3">DSM 29340</strain>
    </source>
</reference>
<proteinExistence type="predicted"/>
<protein>
    <submittedName>
        <fullName evidence="2">Uncharacterized protein</fullName>
    </submittedName>
</protein>
<sequence>MGLTGAAMAGPVEDSIVKQLRDQGYIRISVSRTFLGRSRIVAHDGQIRREIVVNPVTGEILRDYWTRKAERGDFFLLDPKGWASGGNGEQYDDDDEDDDEDDYDDEDGDNENSGRGGGHSDSGEDDDRDDDDNSGRGSGNSGRGGDDDRDDDDNSGHGGGNDDDD</sequence>
<name>A0A1H6SSH0_9RHOB</name>
<evidence type="ECO:0000313" key="2">
    <source>
        <dbReference type="EMBL" id="SEI66990.1"/>
    </source>
</evidence>
<evidence type="ECO:0000313" key="3">
    <source>
        <dbReference type="Proteomes" id="UP000199379"/>
    </source>
</evidence>
<gene>
    <name evidence="2" type="ORF">SAMN05444007_10297</name>
</gene>
<dbReference type="Proteomes" id="UP000199379">
    <property type="component" value="Unassembled WGS sequence"/>
</dbReference>
<dbReference type="STRING" id="1227549.SAMN05444007_10297"/>
<feature type="region of interest" description="Disordered" evidence="1">
    <location>
        <begin position="76"/>
        <end position="165"/>
    </location>
</feature>
<dbReference type="EMBL" id="FNYD01000002">
    <property type="protein sequence ID" value="SEI66990.1"/>
    <property type="molecule type" value="Genomic_DNA"/>
</dbReference>
<accession>A0A1H6SSH0</accession>
<dbReference type="AlphaFoldDB" id="A0A1H6SSH0"/>
<organism evidence="2 3">
    <name type="scientific">Cribrihabitans marinus</name>
    <dbReference type="NCBI Taxonomy" id="1227549"/>
    <lineage>
        <taxon>Bacteria</taxon>
        <taxon>Pseudomonadati</taxon>
        <taxon>Pseudomonadota</taxon>
        <taxon>Alphaproteobacteria</taxon>
        <taxon>Rhodobacterales</taxon>
        <taxon>Paracoccaceae</taxon>
        <taxon>Cribrihabitans</taxon>
    </lineage>
</organism>
<feature type="compositionally biased region" description="Acidic residues" evidence="1">
    <location>
        <begin position="90"/>
        <end position="110"/>
    </location>
</feature>
<keyword evidence="3" id="KW-1185">Reference proteome</keyword>
<evidence type="ECO:0000256" key="1">
    <source>
        <dbReference type="SAM" id="MobiDB-lite"/>
    </source>
</evidence>
<feature type="compositionally biased region" description="Acidic residues" evidence="1">
    <location>
        <begin position="123"/>
        <end position="132"/>
    </location>
</feature>